<dbReference type="SUPFAM" id="SSF116726">
    <property type="entry name" value="TrkA C-terminal domain-like"/>
    <property type="match status" value="1"/>
</dbReference>
<feature type="transmembrane region" description="Helical" evidence="2">
    <location>
        <begin position="12"/>
        <end position="31"/>
    </location>
</feature>
<dbReference type="GO" id="GO:0008324">
    <property type="term" value="F:monoatomic cation transmembrane transporter activity"/>
    <property type="evidence" value="ECO:0007669"/>
    <property type="project" value="InterPro"/>
</dbReference>
<gene>
    <name evidence="5" type="ORF">EPD60_03725</name>
</gene>
<dbReference type="InterPro" id="IPR036291">
    <property type="entry name" value="NAD(P)-bd_dom_sf"/>
</dbReference>
<evidence type="ECO:0000313" key="6">
    <source>
        <dbReference type="Proteomes" id="UP000295334"/>
    </source>
</evidence>
<dbReference type="RefSeq" id="WP_131446985.1">
    <property type="nucleotide sequence ID" value="NZ_SJZI01000004.1"/>
</dbReference>
<feature type="transmembrane region" description="Helical" evidence="2">
    <location>
        <begin position="64"/>
        <end position="82"/>
    </location>
</feature>
<dbReference type="AlphaFoldDB" id="A0A4R1BM95"/>
<dbReference type="PROSITE" id="PS51201">
    <property type="entry name" value="RCK_N"/>
    <property type="match status" value="1"/>
</dbReference>
<keyword evidence="2" id="KW-0472">Membrane</keyword>
<dbReference type="PANTHER" id="PTHR43833:SF9">
    <property type="entry name" value="POTASSIUM CHANNEL PROTEIN YUGO-RELATED"/>
    <property type="match status" value="1"/>
</dbReference>
<name>A0A4R1BM95_9BACT</name>
<proteinExistence type="predicted"/>
<dbReference type="OrthoDB" id="9781411at2"/>
<keyword evidence="5" id="KW-0407">Ion channel</keyword>
<dbReference type="InterPro" id="IPR036721">
    <property type="entry name" value="RCK_C_sf"/>
</dbReference>
<dbReference type="SUPFAM" id="SSF51735">
    <property type="entry name" value="NAD(P)-binding Rossmann-fold domains"/>
    <property type="match status" value="1"/>
</dbReference>
<accession>A0A4R1BM95</accession>
<dbReference type="GO" id="GO:0005886">
    <property type="term" value="C:plasma membrane"/>
    <property type="evidence" value="ECO:0007669"/>
    <property type="project" value="UniProtKB-SubCell"/>
</dbReference>
<comment type="caution">
    <text evidence="5">The sequence shown here is derived from an EMBL/GenBank/DDBJ whole genome shotgun (WGS) entry which is preliminary data.</text>
</comment>
<dbReference type="Pfam" id="PF02254">
    <property type="entry name" value="TrkA_N"/>
    <property type="match status" value="1"/>
</dbReference>
<evidence type="ECO:0000259" key="3">
    <source>
        <dbReference type="PROSITE" id="PS51201"/>
    </source>
</evidence>
<keyword evidence="2" id="KW-1133">Transmembrane helix</keyword>
<organism evidence="5 6">
    <name type="scientific">Flaviaesturariibacter flavus</name>
    <dbReference type="NCBI Taxonomy" id="2502780"/>
    <lineage>
        <taxon>Bacteria</taxon>
        <taxon>Pseudomonadati</taxon>
        <taxon>Bacteroidota</taxon>
        <taxon>Chitinophagia</taxon>
        <taxon>Chitinophagales</taxon>
        <taxon>Chitinophagaceae</taxon>
        <taxon>Flaviaestuariibacter</taxon>
    </lineage>
</organism>
<sequence length="337" mass="37281">MVPVYRPIPLRLWLLTIGGIVVLGVAGFMLIEHYSFLDALYMVVITITTIGYYEVRPLSPMGKVFNIGLILTSFTLFTYSLARLTQFVASGEMAAYFKQRNLMKALDHLQQHVIICGFGRNGQQAARTLRAHKVPFVVIEKAAESLRDWLQDDPGLIYVQDDAVEDDVLQLAGIGRARALLVTLPEDADNVFIVLSARSLSPDLQIISRASSPNAAPKLYKAGANNVIMPDLIGGTHMATLVSKPDVLEFIDFLSGEDGEAIHIESVDYEKLPLAIRDRSLQEIMAWKKTGVNCIGIKDEWGRFVINPPDTTIITPGMKVIVLGTKEQILQMKENVG</sequence>
<keyword evidence="6" id="KW-1185">Reference proteome</keyword>
<dbReference type="Proteomes" id="UP000295334">
    <property type="component" value="Unassembled WGS sequence"/>
</dbReference>
<dbReference type="InterPro" id="IPR050721">
    <property type="entry name" value="Trk_Ktr_HKT_K-transport"/>
</dbReference>
<dbReference type="Pfam" id="PF07885">
    <property type="entry name" value="Ion_trans_2"/>
    <property type="match status" value="1"/>
</dbReference>
<feature type="transmembrane region" description="Helical" evidence="2">
    <location>
        <begin position="37"/>
        <end position="55"/>
    </location>
</feature>
<dbReference type="Gene3D" id="1.10.287.70">
    <property type="match status" value="1"/>
</dbReference>
<dbReference type="Gene3D" id="3.40.50.720">
    <property type="entry name" value="NAD(P)-binding Rossmann-like Domain"/>
    <property type="match status" value="1"/>
</dbReference>
<feature type="domain" description="RCK C-terminal" evidence="4">
    <location>
        <begin position="251"/>
        <end position="337"/>
    </location>
</feature>
<evidence type="ECO:0000256" key="2">
    <source>
        <dbReference type="SAM" id="Phobius"/>
    </source>
</evidence>
<dbReference type="InterPro" id="IPR003148">
    <property type="entry name" value="RCK_N"/>
</dbReference>
<feature type="domain" description="RCK N-terminal" evidence="3">
    <location>
        <begin position="110"/>
        <end position="229"/>
    </location>
</feature>
<dbReference type="Pfam" id="PF02080">
    <property type="entry name" value="TrkA_C"/>
    <property type="match status" value="1"/>
</dbReference>
<dbReference type="InterPro" id="IPR006037">
    <property type="entry name" value="RCK_C"/>
</dbReference>
<dbReference type="PANTHER" id="PTHR43833">
    <property type="entry name" value="POTASSIUM CHANNEL PROTEIN 2-RELATED-RELATED"/>
    <property type="match status" value="1"/>
</dbReference>
<evidence type="ECO:0000313" key="5">
    <source>
        <dbReference type="EMBL" id="TCJ18620.1"/>
    </source>
</evidence>
<keyword evidence="5" id="KW-0813">Transport</keyword>
<dbReference type="PROSITE" id="PS51202">
    <property type="entry name" value="RCK_C"/>
    <property type="match status" value="1"/>
</dbReference>
<keyword evidence="5" id="KW-0406">Ion transport</keyword>
<keyword evidence="2" id="KW-0812">Transmembrane</keyword>
<protein>
    <submittedName>
        <fullName evidence="5">Potassium channel protein</fullName>
    </submittedName>
</protein>
<comment type="subcellular location">
    <subcellularLocation>
        <location evidence="1">Cell membrane</location>
        <topology evidence="1">Multi-pass membrane protein</topology>
    </subcellularLocation>
</comment>
<evidence type="ECO:0000256" key="1">
    <source>
        <dbReference type="ARBA" id="ARBA00004651"/>
    </source>
</evidence>
<dbReference type="EMBL" id="SJZI01000004">
    <property type="protein sequence ID" value="TCJ18620.1"/>
    <property type="molecule type" value="Genomic_DNA"/>
</dbReference>
<reference evidence="5 6" key="1">
    <citation type="submission" date="2019-03" db="EMBL/GenBank/DDBJ databases">
        <authorList>
            <person name="Kim M.K.M."/>
        </authorList>
    </citation>
    <scope>NUCLEOTIDE SEQUENCE [LARGE SCALE GENOMIC DNA]</scope>
    <source>
        <strain evidence="5 6">17J68-12</strain>
    </source>
</reference>
<dbReference type="InterPro" id="IPR013099">
    <property type="entry name" value="K_chnl_dom"/>
</dbReference>
<dbReference type="GO" id="GO:0006813">
    <property type="term" value="P:potassium ion transport"/>
    <property type="evidence" value="ECO:0007669"/>
    <property type="project" value="InterPro"/>
</dbReference>
<dbReference type="SUPFAM" id="SSF81324">
    <property type="entry name" value="Voltage-gated potassium channels"/>
    <property type="match status" value="1"/>
</dbReference>
<dbReference type="Gene3D" id="3.30.70.1450">
    <property type="entry name" value="Regulator of K+ conductance, C-terminal domain"/>
    <property type="match status" value="1"/>
</dbReference>
<evidence type="ECO:0000259" key="4">
    <source>
        <dbReference type="PROSITE" id="PS51202"/>
    </source>
</evidence>